<dbReference type="CDD" id="cd09859">
    <property type="entry name" value="PIN_53EXO"/>
    <property type="match status" value="1"/>
</dbReference>
<evidence type="ECO:0000256" key="3">
    <source>
        <dbReference type="ARBA" id="ARBA00022839"/>
    </source>
</evidence>
<evidence type="ECO:0000256" key="6">
    <source>
        <dbReference type="ARBA" id="ARBA00050026"/>
    </source>
</evidence>
<proteinExistence type="predicted"/>
<gene>
    <name evidence="8" type="ORF">ATL42_2202</name>
</gene>
<dbReference type="GO" id="GO:0008409">
    <property type="term" value="F:5'-3' exonuclease activity"/>
    <property type="evidence" value="ECO:0007669"/>
    <property type="project" value="InterPro"/>
</dbReference>
<dbReference type="InterPro" id="IPR020045">
    <property type="entry name" value="DNA_polI_H3TH"/>
</dbReference>
<dbReference type="InterPro" id="IPR020046">
    <property type="entry name" value="5-3_exonucl_a-hlix_arch_N"/>
</dbReference>
<dbReference type="InterPro" id="IPR008918">
    <property type="entry name" value="HhH2"/>
</dbReference>
<evidence type="ECO:0000256" key="5">
    <source>
        <dbReference type="ARBA" id="ARBA00049957"/>
    </source>
</evidence>
<comment type="caution">
    <text evidence="8">The sequence shown here is derived from an EMBL/GenBank/DDBJ whole genome shotgun (WGS) entry which is preliminary data.</text>
</comment>
<dbReference type="RefSeq" id="WP_098455354.1">
    <property type="nucleotide sequence ID" value="NZ_PDJG01000001.1"/>
</dbReference>
<dbReference type="Pfam" id="PF02739">
    <property type="entry name" value="5_3_exonuc_N"/>
    <property type="match status" value="1"/>
</dbReference>
<dbReference type="SUPFAM" id="SSF88723">
    <property type="entry name" value="PIN domain-like"/>
    <property type="match status" value="1"/>
</dbReference>
<dbReference type="Proteomes" id="UP000225548">
    <property type="component" value="Unassembled WGS sequence"/>
</dbReference>
<dbReference type="SUPFAM" id="SSF47807">
    <property type="entry name" value="5' to 3' exonuclease, C-terminal subdomain"/>
    <property type="match status" value="1"/>
</dbReference>
<comment type="function">
    <text evidence="5">5'-3' exonuclease acting preferentially on double-stranded DNA.</text>
</comment>
<evidence type="ECO:0000256" key="4">
    <source>
        <dbReference type="ARBA" id="ARBA00023125"/>
    </source>
</evidence>
<dbReference type="AlphaFoldDB" id="A0A2A9E6M0"/>
<keyword evidence="9" id="KW-1185">Reference proteome</keyword>
<dbReference type="OrthoDB" id="9806424at2"/>
<evidence type="ECO:0000259" key="7">
    <source>
        <dbReference type="SMART" id="SM00475"/>
    </source>
</evidence>
<evidence type="ECO:0000313" key="9">
    <source>
        <dbReference type="Proteomes" id="UP000225548"/>
    </source>
</evidence>
<dbReference type="GO" id="GO:0017108">
    <property type="term" value="F:5'-flap endonuclease activity"/>
    <property type="evidence" value="ECO:0007669"/>
    <property type="project" value="InterPro"/>
</dbReference>
<sequence length="319" mass="34136">MTTVRPEKLLLLDTASLYYRAFYGIPDSITAPDGTPVNAVRGLLDMIARLVTEHRPSRLVACWDDDWRPAFRVDAIPTYKAHRVAQALPGADDVEDVPDLLAPQVPVIVDVLAALGIARVGAPGYEADDVIGTLVARERERPAADRTPIDIITGDRDMFQLVDDDAHVRVLYTQRGIKNLEVVDQARLAERYAVSSGQAYADMAVLRGDASDGLPGVAGIGEKTAVALLARYGDLAGILAARDAADPGMTPGQRTRLADATDYLAVAPRVVRVAPDAPVGDVQDTLPRTPADPDELAGLSTRWGLTSSVSRILTALSLD</sequence>
<dbReference type="InterPro" id="IPR038969">
    <property type="entry name" value="FEN"/>
</dbReference>
<keyword evidence="2" id="KW-0378">Hydrolase</keyword>
<dbReference type="PANTHER" id="PTHR42646">
    <property type="entry name" value="FLAP ENDONUCLEASE XNI"/>
    <property type="match status" value="1"/>
</dbReference>
<dbReference type="Gene3D" id="1.10.150.20">
    <property type="entry name" value="5' to 3' exonuclease, C-terminal subdomain"/>
    <property type="match status" value="1"/>
</dbReference>
<protein>
    <recommendedName>
        <fullName evidence="6">5'-3' exonuclease</fullName>
    </recommendedName>
</protein>
<dbReference type="GO" id="GO:0033567">
    <property type="term" value="P:DNA replication, Okazaki fragment processing"/>
    <property type="evidence" value="ECO:0007669"/>
    <property type="project" value="InterPro"/>
</dbReference>
<keyword evidence="4" id="KW-0238">DNA-binding</keyword>
<dbReference type="Pfam" id="PF01367">
    <property type="entry name" value="5_3_exonuc"/>
    <property type="match status" value="1"/>
</dbReference>
<dbReference type="EMBL" id="PDJG01000001">
    <property type="protein sequence ID" value="PFG34296.1"/>
    <property type="molecule type" value="Genomic_DNA"/>
</dbReference>
<dbReference type="Gene3D" id="3.40.50.1010">
    <property type="entry name" value="5'-nuclease"/>
    <property type="match status" value="1"/>
</dbReference>
<dbReference type="InterPro" id="IPR029060">
    <property type="entry name" value="PIN-like_dom_sf"/>
</dbReference>
<dbReference type="GO" id="GO:0003677">
    <property type="term" value="F:DNA binding"/>
    <property type="evidence" value="ECO:0007669"/>
    <property type="project" value="UniProtKB-KW"/>
</dbReference>
<evidence type="ECO:0000313" key="8">
    <source>
        <dbReference type="EMBL" id="PFG34296.1"/>
    </source>
</evidence>
<organism evidence="8 9">
    <name type="scientific">Sanguibacter antarcticus</name>
    <dbReference type="NCBI Taxonomy" id="372484"/>
    <lineage>
        <taxon>Bacteria</taxon>
        <taxon>Bacillati</taxon>
        <taxon>Actinomycetota</taxon>
        <taxon>Actinomycetes</taxon>
        <taxon>Micrococcales</taxon>
        <taxon>Sanguibacteraceae</taxon>
        <taxon>Sanguibacter</taxon>
    </lineage>
</organism>
<name>A0A2A9E6M0_9MICO</name>
<dbReference type="InterPro" id="IPR002421">
    <property type="entry name" value="5-3_exonuclease"/>
</dbReference>
<dbReference type="InterPro" id="IPR036279">
    <property type="entry name" value="5-3_exonuclease_C_sf"/>
</dbReference>
<evidence type="ECO:0000256" key="1">
    <source>
        <dbReference type="ARBA" id="ARBA00022722"/>
    </source>
</evidence>
<dbReference type="SMART" id="SM00475">
    <property type="entry name" value="53EXOc"/>
    <property type="match status" value="1"/>
</dbReference>
<keyword evidence="3 8" id="KW-0269">Exonuclease</keyword>
<feature type="domain" description="5'-3' exonuclease" evidence="7">
    <location>
        <begin position="7"/>
        <end position="289"/>
    </location>
</feature>
<reference evidence="8 9" key="1">
    <citation type="submission" date="2017-10" db="EMBL/GenBank/DDBJ databases">
        <title>Sequencing the genomes of 1000 actinobacteria strains.</title>
        <authorList>
            <person name="Klenk H.-P."/>
        </authorList>
    </citation>
    <scope>NUCLEOTIDE SEQUENCE [LARGE SCALE GENOMIC DNA]</scope>
    <source>
        <strain evidence="8 9">DSM 18966</strain>
    </source>
</reference>
<dbReference type="SMART" id="SM00279">
    <property type="entry name" value="HhH2"/>
    <property type="match status" value="1"/>
</dbReference>
<keyword evidence="1" id="KW-0540">Nuclease</keyword>
<accession>A0A2A9E6M0</accession>
<evidence type="ECO:0000256" key="2">
    <source>
        <dbReference type="ARBA" id="ARBA00022801"/>
    </source>
</evidence>
<dbReference type="PANTHER" id="PTHR42646:SF2">
    <property type="entry name" value="5'-3' EXONUCLEASE FAMILY PROTEIN"/>
    <property type="match status" value="1"/>
</dbReference>
<dbReference type="CDD" id="cd09898">
    <property type="entry name" value="H3TH_53EXO"/>
    <property type="match status" value="1"/>
</dbReference>